<sequence length="67" mass="7846">MVLYIRCLFTSRFSVNLTETPKTEPLIMPSKEANVNQLVSTQYIRPIKQQKLLNRKHQDSRVIRGLC</sequence>
<evidence type="ECO:0000313" key="2">
    <source>
        <dbReference type="WBParaSite" id="L893_g17995.t1"/>
    </source>
</evidence>
<name>A0A1I7YN17_9BILA</name>
<keyword evidence="1" id="KW-1185">Reference proteome</keyword>
<dbReference type="AlphaFoldDB" id="A0A1I7YN17"/>
<evidence type="ECO:0000313" key="1">
    <source>
        <dbReference type="Proteomes" id="UP000095287"/>
    </source>
</evidence>
<accession>A0A1I7YN17</accession>
<protein>
    <submittedName>
        <fullName evidence="2">Secreted protein</fullName>
    </submittedName>
</protein>
<organism evidence="1 2">
    <name type="scientific">Steinernema glaseri</name>
    <dbReference type="NCBI Taxonomy" id="37863"/>
    <lineage>
        <taxon>Eukaryota</taxon>
        <taxon>Metazoa</taxon>
        <taxon>Ecdysozoa</taxon>
        <taxon>Nematoda</taxon>
        <taxon>Chromadorea</taxon>
        <taxon>Rhabditida</taxon>
        <taxon>Tylenchina</taxon>
        <taxon>Panagrolaimomorpha</taxon>
        <taxon>Strongyloidoidea</taxon>
        <taxon>Steinernematidae</taxon>
        <taxon>Steinernema</taxon>
    </lineage>
</organism>
<dbReference type="WBParaSite" id="L893_g17995.t1">
    <property type="protein sequence ID" value="L893_g17995.t1"/>
    <property type="gene ID" value="L893_g17995"/>
</dbReference>
<proteinExistence type="predicted"/>
<reference evidence="2" key="1">
    <citation type="submission" date="2016-11" db="UniProtKB">
        <authorList>
            <consortium name="WormBaseParasite"/>
        </authorList>
    </citation>
    <scope>IDENTIFICATION</scope>
</reference>
<dbReference type="Proteomes" id="UP000095287">
    <property type="component" value="Unplaced"/>
</dbReference>